<dbReference type="EMBL" id="BMQB01000003">
    <property type="protein sequence ID" value="GGJ89988.1"/>
    <property type="molecule type" value="Genomic_DNA"/>
</dbReference>
<gene>
    <name evidence="1" type="ORF">GCM10010123_19770</name>
</gene>
<keyword evidence="2" id="KW-1185">Reference proteome</keyword>
<dbReference type="RefSeq" id="WP_189169755.1">
    <property type="nucleotide sequence ID" value="NZ_BMQB01000003.1"/>
</dbReference>
<evidence type="ECO:0000313" key="2">
    <source>
        <dbReference type="Proteomes" id="UP000649739"/>
    </source>
</evidence>
<accession>A0A8J3B9L1</accession>
<name>A0A8J3B9L1_9ACTN</name>
<organism evidence="1 2">
    <name type="scientific">Pilimelia anulata</name>
    <dbReference type="NCBI Taxonomy" id="53371"/>
    <lineage>
        <taxon>Bacteria</taxon>
        <taxon>Bacillati</taxon>
        <taxon>Actinomycetota</taxon>
        <taxon>Actinomycetes</taxon>
        <taxon>Micromonosporales</taxon>
        <taxon>Micromonosporaceae</taxon>
        <taxon>Pilimelia</taxon>
    </lineage>
</organism>
<reference evidence="1" key="1">
    <citation type="journal article" date="2014" name="Int. J. Syst. Evol. Microbiol.">
        <title>Complete genome sequence of Corynebacterium casei LMG S-19264T (=DSM 44701T), isolated from a smear-ripened cheese.</title>
        <authorList>
            <consortium name="US DOE Joint Genome Institute (JGI-PGF)"/>
            <person name="Walter F."/>
            <person name="Albersmeier A."/>
            <person name="Kalinowski J."/>
            <person name="Ruckert C."/>
        </authorList>
    </citation>
    <scope>NUCLEOTIDE SEQUENCE</scope>
    <source>
        <strain evidence="1">JCM 3090</strain>
    </source>
</reference>
<comment type="caution">
    <text evidence="1">The sequence shown here is derived from an EMBL/GenBank/DDBJ whole genome shotgun (WGS) entry which is preliminary data.</text>
</comment>
<proteinExistence type="predicted"/>
<sequence>MNFRSGDTIAGYARDAVDLRIRMADHFRTDLARRYLRAYLDTGAEHRPDDAPPVTAEAVAAMMRITGGPWSNGEPYVCAPAMTAIVAAAADALDLTGEVLPDDIAPSDFGVLFLPEPIYQRNPFGEVTSVGAVTWARVTTPTNGRSSWCIGGWADRHDPHDPAAARRAAVLAGHPGTLAQLGPYVLTDFAELAIGEPVTGRPGTAAAARARDWESAPDGRYCITETAGQSPISARIAYAFWRIQAQPLAHTAPAAPDRHARRRAARASLVHQTRVVMLRRTSTAAERGGSEPRWHYRVRFLVRGHWRRLTDRDGRPYRIWINAHIKGPDGAPLLLGETVSVLGR</sequence>
<dbReference type="Proteomes" id="UP000649739">
    <property type="component" value="Unassembled WGS sequence"/>
</dbReference>
<dbReference type="AlphaFoldDB" id="A0A8J3B9L1"/>
<protein>
    <submittedName>
        <fullName evidence="1">Uncharacterized protein</fullName>
    </submittedName>
</protein>
<evidence type="ECO:0000313" key="1">
    <source>
        <dbReference type="EMBL" id="GGJ89988.1"/>
    </source>
</evidence>
<reference evidence="1" key="2">
    <citation type="submission" date="2020-09" db="EMBL/GenBank/DDBJ databases">
        <authorList>
            <person name="Sun Q."/>
            <person name="Ohkuma M."/>
        </authorList>
    </citation>
    <scope>NUCLEOTIDE SEQUENCE</scope>
    <source>
        <strain evidence="1">JCM 3090</strain>
    </source>
</reference>